<sequence length="61" mass="6599">MSRPVDTPGQVKQPHCERGQALFHQCDGDNNSGPFAAVLDTVLASHSIHSFLLVFEVIAIP</sequence>
<gene>
    <name evidence="1" type="primary">RvY_11902-1</name>
    <name evidence="1" type="synonym">RvY_11902.1</name>
    <name evidence="1" type="ORF">RvY_11902</name>
</gene>
<proteinExistence type="predicted"/>
<organism evidence="1 2">
    <name type="scientific">Ramazzottius varieornatus</name>
    <name type="common">Water bear</name>
    <name type="synonym">Tardigrade</name>
    <dbReference type="NCBI Taxonomy" id="947166"/>
    <lineage>
        <taxon>Eukaryota</taxon>
        <taxon>Metazoa</taxon>
        <taxon>Ecdysozoa</taxon>
        <taxon>Tardigrada</taxon>
        <taxon>Eutardigrada</taxon>
        <taxon>Parachela</taxon>
        <taxon>Hypsibioidea</taxon>
        <taxon>Ramazzottiidae</taxon>
        <taxon>Ramazzottius</taxon>
    </lineage>
</organism>
<dbReference type="AlphaFoldDB" id="A0A1D1VHK9"/>
<protein>
    <submittedName>
        <fullName evidence="1">Uncharacterized protein</fullName>
    </submittedName>
</protein>
<evidence type="ECO:0000313" key="2">
    <source>
        <dbReference type="Proteomes" id="UP000186922"/>
    </source>
</evidence>
<reference evidence="1 2" key="1">
    <citation type="journal article" date="2016" name="Nat. Commun.">
        <title>Extremotolerant tardigrade genome and improved radiotolerance of human cultured cells by tardigrade-unique protein.</title>
        <authorList>
            <person name="Hashimoto T."/>
            <person name="Horikawa D.D."/>
            <person name="Saito Y."/>
            <person name="Kuwahara H."/>
            <person name="Kozuka-Hata H."/>
            <person name="Shin-I T."/>
            <person name="Minakuchi Y."/>
            <person name="Ohishi K."/>
            <person name="Motoyama A."/>
            <person name="Aizu T."/>
            <person name="Enomoto A."/>
            <person name="Kondo K."/>
            <person name="Tanaka S."/>
            <person name="Hara Y."/>
            <person name="Koshikawa S."/>
            <person name="Sagara H."/>
            <person name="Miura T."/>
            <person name="Yokobori S."/>
            <person name="Miyagawa K."/>
            <person name="Suzuki Y."/>
            <person name="Kubo T."/>
            <person name="Oyama M."/>
            <person name="Kohara Y."/>
            <person name="Fujiyama A."/>
            <person name="Arakawa K."/>
            <person name="Katayama T."/>
            <person name="Toyoda A."/>
            <person name="Kunieda T."/>
        </authorList>
    </citation>
    <scope>NUCLEOTIDE SEQUENCE [LARGE SCALE GENOMIC DNA]</scope>
    <source>
        <strain evidence="1 2">YOKOZUNA-1</strain>
    </source>
</reference>
<name>A0A1D1VHK9_RAMVA</name>
<dbReference type="EMBL" id="BDGG01000007">
    <property type="protein sequence ID" value="GAV01147.1"/>
    <property type="molecule type" value="Genomic_DNA"/>
</dbReference>
<evidence type="ECO:0000313" key="1">
    <source>
        <dbReference type="EMBL" id="GAV01147.1"/>
    </source>
</evidence>
<accession>A0A1D1VHK9</accession>
<dbReference type="Proteomes" id="UP000186922">
    <property type="component" value="Unassembled WGS sequence"/>
</dbReference>
<keyword evidence="2" id="KW-1185">Reference proteome</keyword>
<comment type="caution">
    <text evidence="1">The sequence shown here is derived from an EMBL/GenBank/DDBJ whole genome shotgun (WGS) entry which is preliminary data.</text>
</comment>